<evidence type="ECO:0000313" key="5">
    <source>
        <dbReference type="Proteomes" id="UP000235916"/>
    </source>
</evidence>
<sequence>MQPAALESRPMYICSSVAPREFEDFMHHVLEYGAHKGDRTGTSKRTRSWRGPQMRVDPSPGFTRATTTAVQLKSINQELPRLLSGASKVKSLQERGDTVWDEWPRENSRRGAVYSVQVSMGTGTHPTLH</sequence>
<dbReference type="Proteomes" id="UP000235916">
    <property type="component" value="Unassembled WGS sequence"/>
</dbReference>
<evidence type="ECO:0000313" key="4">
    <source>
        <dbReference type="EMBL" id="PND36820.1"/>
    </source>
</evidence>
<dbReference type="GO" id="GO:0016740">
    <property type="term" value="F:transferase activity"/>
    <property type="evidence" value="ECO:0007669"/>
    <property type="project" value="UniProtKB-KW"/>
</dbReference>
<dbReference type="EMBL" id="POSP01000003">
    <property type="protein sequence ID" value="PND36820.1"/>
    <property type="molecule type" value="Genomic_DNA"/>
</dbReference>
<dbReference type="Pfam" id="PF00303">
    <property type="entry name" value="Thymidylat_synt"/>
    <property type="match status" value="1"/>
</dbReference>
<reference evidence="4 5" key="1">
    <citation type="submission" date="2018-01" db="EMBL/GenBank/DDBJ databases">
        <title>Draft genome sequence of Paucibacter aquatile CR182 isolated from freshwater of the Nakdong River.</title>
        <authorList>
            <person name="Choi A."/>
            <person name="Chung E.J."/>
        </authorList>
    </citation>
    <scope>NUCLEOTIDE SEQUENCE [LARGE SCALE GENOMIC DNA]</scope>
    <source>
        <strain evidence="4 5">CR182</strain>
    </source>
</reference>
<protein>
    <recommendedName>
        <fullName evidence="3">Thymidylate synthase/dCMP hydroxymethylase domain-containing protein</fullName>
    </recommendedName>
</protein>
<name>A0A2N8KTR5_9BURK</name>
<dbReference type="InterPro" id="IPR036926">
    <property type="entry name" value="Thymidate_synth/dCMP_Mease_sf"/>
</dbReference>
<dbReference type="InterPro" id="IPR023451">
    <property type="entry name" value="Thymidate_synth/dCMP_Mease_dom"/>
</dbReference>
<organism evidence="4 5">
    <name type="scientific">Kinneretia aquatilis</name>
    <dbReference type="NCBI Taxonomy" id="2070761"/>
    <lineage>
        <taxon>Bacteria</taxon>
        <taxon>Pseudomonadati</taxon>
        <taxon>Pseudomonadota</taxon>
        <taxon>Betaproteobacteria</taxon>
        <taxon>Burkholderiales</taxon>
        <taxon>Sphaerotilaceae</taxon>
        <taxon>Roseateles</taxon>
    </lineage>
</organism>
<comment type="caution">
    <text evidence="4">The sequence shown here is derived from an EMBL/GenBank/DDBJ whole genome shotgun (WGS) entry which is preliminary data.</text>
</comment>
<keyword evidence="1" id="KW-0808">Transferase</keyword>
<dbReference type="AlphaFoldDB" id="A0A2N8KTR5"/>
<feature type="domain" description="Thymidylate synthase/dCMP hydroxymethylase" evidence="3">
    <location>
        <begin position="21"/>
        <end position="119"/>
    </location>
</feature>
<evidence type="ECO:0000256" key="2">
    <source>
        <dbReference type="SAM" id="MobiDB-lite"/>
    </source>
</evidence>
<feature type="region of interest" description="Disordered" evidence="2">
    <location>
        <begin position="36"/>
        <end position="62"/>
    </location>
</feature>
<evidence type="ECO:0000256" key="1">
    <source>
        <dbReference type="ARBA" id="ARBA00022679"/>
    </source>
</evidence>
<keyword evidence="5" id="KW-1185">Reference proteome</keyword>
<evidence type="ECO:0000259" key="3">
    <source>
        <dbReference type="Pfam" id="PF00303"/>
    </source>
</evidence>
<accession>A0A2N8KTR5</accession>
<gene>
    <name evidence="4" type="ORF">C1O66_04225</name>
</gene>
<dbReference type="SUPFAM" id="SSF55831">
    <property type="entry name" value="Thymidylate synthase/dCMP hydroxymethylase"/>
    <property type="match status" value="1"/>
</dbReference>
<dbReference type="Gene3D" id="3.30.572.10">
    <property type="entry name" value="Thymidylate synthase/dCMP hydroxymethylase domain"/>
    <property type="match status" value="1"/>
</dbReference>
<proteinExistence type="predicted"/>